<dbReference type="AlphaFoldDB" id="A0A5B7JPL9"/>
<sequence length="85" mass="9830">MTEPLTVRHQRRKVKRFIESGNALERNTTCLYQTAQAPCNSNKRLIHNPIEAMLEWTRNISKESNDTKPDAITSSGTYLHVLQIY</sequence>
<protein>
    <submittedName>
        <fullName evidence="1">Uncharacterized protein</fullName>
    </submittedName>
</protein>
<name>A0A5B7JPL9_PORTR</name>
<dbReference type="Proteomes" id="UP000324222">
    <property type="component" value="Unassembled WGS sequence"/>
</dbReference>
<dbReference type="EMBL" id="VSRR010105268">
    <property type="protein sequence ID" value="MPC96276.1"/>
    <property type="molecule type" value="Genomic_DNA"/>
</dbReference>
<accession>A0A5B7JPL9</accession>
<evidence type="ECO:0000313" key="2">
    <source>
        <dbReference type="Proteomes" id="UP000324222"/>
    </source>
</evidence>
<organism evidence="1 2">
    <name type="scientific">Portunus trituberculatus</name>
    <name type="common">Swimming crab</name>
    <name type="synonym">Neptunus trituberculatus</name>
    <dbReference type="NCBI Taxonomy" id="210409"/>
    <lineage>
        <taxon>Eukaryota</taxon>
        <taxon>Metazoa</taxon>
        <taxon>Ecdysozoa</taxon>
        <taxon>Arthropoda</taxon>
        <taxon>Crustacea</taxon>
        <taxon>Multicrustacea</taxon>
        <taxon>Malacostraca</taxon>
        <taxon>Eumalacostraca</taxon>
        <taxon>Eucarida</taxon>
        <taxon>Decapoda</taxon>
        <taxon>Pleocyemata</taxon>
        <taxon>Brachyura</taxon>
        <taxon>Eubrachyura</taxon>
        <taxon>Portunoidea</taxon>
        <taxon>Portunidae</taxon>
        <taxon>Portuninae</taxon>
        <taxon>Portunus</taxon>
    </lineage>
</organism>
<comment type="caution">
    <text evidence="1">The sequence shown here is derived from an EMBL/GenBank/DDBJ whole genome shotgun (WGS) entry which is preliminary data.</text>
</comment>
<evidence type="ECO:0000313" key="1">
    <source>
        <dbReference type="EMBL" id="MPC96276.1"/>
    </source>
</evidence>
<gene>
    <name evidence="1" type="ORF">E2C01_091526</name>
</gene>
<proteinExistence type="predicted"/>
<keyword evidence="2" id="KW-1185">Reference proteome</keyword>
<reference evidence="1 2" key="1">
    <citation type="submission" date="2019-05" db="EMBL/GenBank/DDBJ databases">
        <title>Another draft genome of Portunus trituberculatus and its Hox gene families provides insights of decapod evolution.</title>
        <authorList>
            <person name="Jeong J.-H."/>
            <person name="Song I."/>
            <person name="Kim S."/>
            <person name="Choi T."/>
            <person name="Kim D."/>
            <person name="Ryu S."/>
            <person name="Kim W."/>
        </authorList>
    </citation>
    <scope>NUCLEOTIDE SEQUENCE [LARGE SCALE GENOMIC DNA]</scope>
    <source>
        <tissue evidence="1">Muscle</tissue>
    </source>
</reference>